<feature type="chain" id="PRO_5026733962" description="Translocation and assembly module subunit TamA" evidence="11">
    <location>
        <begin position="31"/>
        <end position="583"/>
    </location>
</feature>
<dbReference type="Gene3D" id="2.40.160.50">
    <property type="entry name" value="membrane protein fhac: a member of the omp85/tpsb transporter family"/>
    <property type="match status" value="1"/>
</dbReference>
<dbReference type="InterPro" id="IPR010827">
    <property type="entry name" value="BamA/TamA_POTRA"/>
</dbReference>
<dbReference type="Pfam" id="PF07244">
    <property type="entry name" value="POTRA"/>
    <property type="match status" value="1"/>
</dbReference>
<feature type="domain" description="TamA POTRA" evidence="14">
    <location>
        <begin position="35"/>
        <end position="108"/>
    </location>
</feature>
<dbReference type="Gene3D" id="3.10.20.310">
    <property type="entry name" value="membrane protein fhac"/>
    <property type="match status" value="3"/>
</dbReference>
<comment type="caution">
    <text evidence="15">The sequence shown here is derived from an EMBL/GenBank/DDBJ whole genome shotgun (WGS) entry which is preliminary data.</text>
</comment>
<dbReference type="EMBL" id="WJPP01000002">
    <property type="protein sequence ID" value="MRH77845.1"/>
    <property type="molecule type" value="Genomic_DNA"/>
</dbReference>
<dbReference type="PANTHER" id="PTHR12815">
    <property type="entry name" value="SORTING AND ASSEMBLY MACHINERY SAMM50 PROTEIN FAMILY MEMBER"/>
    <property type="match status" value="1"/>
</dbReference>
<evidence type="ECO:0000313" key="15">
    <source>
        <dbReference type="EMBL" id="MRH77845.1"/>
    </source>
</evidence>
<accession>A0A6N7QMU5</accession>
<dbReference type="GO" id="GO:0009306">
    <property type="term" value="P:protein secretion"/>
    <property type="evidence" value="ECO:0007669"/>
    <property type="project" value="TreeGrafter"/>
</dbReference>
<comment type="subunit">
    <text evidence="10">Interacts with TamB to form the translocation and assembly module (TAM).</text>
</comment>
<keyword evidence="7" id="KW-0472">Membrane</keyword>
<dbReference type="InterPro" id="IPR000184">
    <property type="entry name" value="Bac_surfAg_D15"/>
</dbReference>
<evidence type="ECO:0000313" key="16">
    <source>
        <dbReference type="Proteomes" id="UP000433788"/>
    </source>
</evidence>
<dbReference type="InterPro" id="IPR035243">
    <property type="entry name" value="TamA_POTRA_Dom_1"/>
</dbReference>
<keyword evidence="8" id="KW-0998">Cell outer membrane</keyword>
<dbReference type="PANTHER" id="PTHR12815:SF47">
    <property type="entry name" value="TRANSLOCATION AND ASSEMBLY MODULE SUBUNIT TAMA"/>
    <property type="match status" value="1"/>
</dbReference>
<evidence type="ECO:0000259" key="12">
    <source>
        <dbReference type="Pfam" id="PF01103"/>
    </source>
</evidence>
<keyword evidence="4" id="KW-1134">Transmembrane beta strand</keyword>
<feature type="signal peptide" evidence="11">
    <location>
        <begin position="1"/>
        <end position="30"/>
    </location>
</feature>
<comment type="subcellular location">
    <subcellularLocation>
        <location evidence="1">Cell outer membrane</location>
    </subcellularLocation>
</comment>
<feature type="domain" description="Bacterial surface antigen (D15)" evidence="12">
    <location>
        <begin position="302"/>
        <end position="580"/>
    </location>
</feature>
<dbReference type="RefSeq" id="WP_153718910.1">
    <property type="nucleotide sequence ID" value="NZ_WJPP01000002.1"/>
</dbReference>
<proteinExistence type="inferred from homology"/>
<dbReference type="Pfam" id="PF01103">
    <property type="entry name" value="Omp85"/>
    <property type="match status" value="1"/>
</dbReference>
<reference evidence="15 16" key="1">
    <citation type="submission" date="2019-11" db="EMBL/GenBank/DDBJ databases">
        <authorList>
            <person name="Zhang X.Y."/>
        </authorList>
    </citation>
    <scope>NUCLEOTIDE SEQUENCE [LARGE SCALE GENOMIC DNA]</scope>
    <source>
        <strain evidence="15 16">C176</strain>
    </source>
</reference>
<evidence type="ECO:0000256" key="8">
    <source>
        <dbReference type="ARBA" id="ARBA00023237"/>
    </source>
</evidence>
<evidence type="ECO:0000256" key="11">
    <source>
        <dbReference type="SAM" id="SignalP"/>
    </source>
</evidence>
<keyword evidence="5" id="KW-0812">Transmembrane</keyword>
<dbReference type="Pfam" id="PF17243">
    <property type="entry name" value="POTRA_TamA_1"/>
    <property type="match status" value="1"/>
</dbReference>
<evidence type="ECO:0000259" key="14">
    <source>
        <dbReference type="Pfam" id="PF17243"/>
    </source>
</evidence>
<dbReference type="GO" id="GO:0009279">
    <property type="term" value="C:cell outer membrane"/>
    <property type="evidence" value="ECO:0007669"/>
    <property type="project" value="UniProtKB-SubCell"/>
</dbReference>
<dbReference type="InterPro" id="IPR039910">
    <property type="entry name" value="D15-like"/>
</dbReference>
<evidence type="ECO:0000256" key="1">
    <source>
        <dbReference type="ARBA" id="ARBA00004442"/>
    </source>
</evidence>
<evidence type="ECO:0000256" key="2">
    <source>
        <dbReference type="ARBA" id="ARBA00010248"/>
    </source>
</evidence>
<feature type="domain" description="POTRA" evidence="13">
    <location>
        <begin position="200"/>
        <end position="259"/>
    </location>
</feature>
<keyword evidence="6 11" id="KW-0732">Signal</keyword>
<dbReference type="GO" id="GO:0097347">
    <property type="term" value="C:TAM protein secretion complex"/>
    <property type="evidence" value="ECO:0007669"/>
    <property type="project" value="TreeGrafter"/>
</dbReference>
<dbReference type="Proteomes" id="UP000433788">
    <property type="component" value="Unassembled WGS sequence"/>
</dbReference>
<gene>
    <name evidence="15" type="ORF">GH984_03925</name>
</gene>
<keyword evidence="16" id="KW-1185">Reference proteome</keyword>
<dbReference type="AlphaFoldDB" id="A0A6N7QMU5"/>
<organism evidence="15 16">
    <name type="scientific">Spiribacter salilacus</name>
    <dbReference type="NCBI Taxonomy" id="2664894"/>
    <lineage>
        <taxon>Bacteria</taxon>
        <taxon>Pseudomonadati</taxon>
        <taxon>Pseudomonadota</taxon>
        <taxon>Gammaproteobacteria</taxon>
        <taxon>Chromatiales</taxon>
        <taxon>Ectothiorhodospiraceae</taxon>
        <taxon>Spiribacter</taxon>
    </lineage>
</organism>
<evidence type="ECO:0000256" key="4">
    <source>
        <dbReference type="ARBA" id="ARBA00022452"/>
    </source>
</evidence>
<evidence type="ECO:0000256" key="10">
    <source>
        <dbReference type="ARBA" id="ARBA00093548"/>
    </source>
</evidence>
<protein>
    <recommendedName>
        <fullName evidence="3">Translocation and assembly module subunit TamA</fullName>
    </recommendedName>
    <alternativeName>
        <fullName evidence="9">Autotransporter assembly factor TamA</fullName>
    </alternativeName>
</protein>
<comment type="similarity">
    <text evidence="2">Belongs to the TamA family.</text>
</comment>
<evidence type="ECO:0000256" key="6">
    <source>
        <dbReference type="ARBA" id="ARBA00022729"/>
    </source>
</evidence>
<name>A0A6N7QMU5_9GAMM</name>
<sequence>MKAAAAQSRIGGVFLAFVLVHAAGSGVAQASPVTIEISGVEGEAHKNVLAWLDDGTEIESALAARFFRDRARQRVLDALMAVGYYQPEVDIQLSQEADTWTLQVAIEPGNRVSLREFRWQLLGDGDNDAELLDLLDELPLRPGEGLHHGNYDQSKSALRNLAQSRGYFDHEFTTSRLAINPDQGWADIDWVFATGPRYALGEVEFSAVPFQAQFLDRLVPFQPGTPYTSEAVVDLNQRLLESGYFSDVVVTTRRDAATDGQVPIQAELETRERNTVLTGAGYSTDEGPRVRVGFTRHYVNNRGHQFNTDLRLSDLRQTVSARYTVPLADPLRDQLTFDVGLEDEAIDGNRSERALLGVGRRLTFQSGWTRTQTVQLLEEKFRVGLDEGRARLLLPGLSFARTRSRGGLDPDWGDYQSYELQLASRQVLSDIDIARLQITQTWLRSINERHRFQLRAQWGGIATNNFSDVPLSLRFFAGGDQSVRGFGFRSLGPRDASGEVTGGRYLAIGSMEYSHALQSGWRAAVFADAGNAFNRLEDMEVEVGTGFGLRWNTPVGPLRIDLAWGVSREDVPIRLHLSIGPPF</sequence>
<evidence type="ECO:0000256" key="3">
    <source>
        <dbReference type="ARBA" id="ARBA00015419"/>
    </source>
</evidence>
<evidence type="ECO:0000259" key="13">
    <source>
        <dbReference type="Pfam" id="PF07244"/>
    </source>
</evidence>
<evidence type="ECO:0000256" key="7">
    <source>
        <dbReference type="ARBA" id="ARBA00023136"/>
    </source>
</evidence>
<evidence type="ECO:0000256" key="9">
    <source>
        <dbReference type="ARBA" id="ARBA00033063"/>
    </source>
</evidence>
<evidence type="ECO:0000256" key="5">
    <source>
        <dbReference type="ARBA" id="ARBA00022692"/>
    </source>
</evidence>